<comment type="subcellular location">
    <subcellularLocation>
        <location evidence="1">Cell membrane</location>
        <topology evidence="1">Multi-pass membrane protein</topology>
    </subcellularLocation>
</comment>
<dbReference type="PANTHER" id="PTHR33545">
    <property type="entry name" value="UPF0750 MEMBRANE PROTEIN YITT-RELATED"/>
    <property type="match status" value="1"/>
</dbReference>
<evidence type="ECO:0000256" key="1">
    <source>
        <dbReference type="ARBA" id="ARBA00004651"/>
    </source>
</evidence>
<feature type="transmembrane region" description="Helical" evidence="6">
    <location>
        <begin position="55"/>
        <end position="73"/>
    </location>
</feature>
<feature type="domain" description="DUF2179" evidence="7">
    <location>
        <begin position="226"/>
        <end position="280"/>
    </location>
</feature>
<keyword evidence="5 6" id="KW-0472">Membrane</keyword>
<comment type="caution">
    <text evidence="8">The sequence shown here is derived from an EMBL/GenBank/DDBJ whole genome shotgun (WGS) entry which is preliminary data.</text>
</comment>
<feature type="transmembrane region" description="Helical" evidence="6">
    <location>
        <begin position="151"/>
        <end position="173"/>
    </location>
</feature>
<name>A0A9D1KWN1_9FIRM</name>
<keyword evidence="4 6" id="KW-1133">Transmembrane helix</keyword>
<proteinExistence type="predicted"/>
<reference evidence="8" key="1">
    <citation type="submission" date="2020-10" db="EMBL/GenBank/DDBJ databases">
        <authorList>
            <person name="Gilroy R."/>
        </authorList>
    </citation>
    <scope>NUCLEOTIDE SEQUENCE</scope>
    <source>
        <strain evidence="8">CHK187-14744</strain>
    </source>
</reference>
<dbReference type="AlphaFoldDB" id="A0A9D1KWN1"/>
<dbReference type="Proteomes" id="UP000824164">
    <property type="component" value="Unassembled WGS sequence"/>
</dbReference>
<protein>
    <submittedName>
        <fullName evidence="8">YitT family protein</fullName>
    </submittedName>
</protein>
<evidence type="ECO:0000256" key="5">
    <source>
        <dbReference type="ARBA" id="ARBA00023136"/>
    </source>
</evidence>
<dbReference type="GO" id="GO:0005886">
    <property type="term" value="C:plasma membrane"/>
    <property type="evidence" value="ECO:0007669"/>
    <property type="project" value="UniProtKB-SubCell"/>
</dbReference>
<dbReference type="InterPro" id="IPR019264">
    <property type="entry name" value="DUF2179"/>
</dbReference>
<dbReference type="CDD" id="cd16380">
    <property type="entry name" value="YitT_C"/>
    <property type="match status" value="1"/>
</dbReference>
<dbReference type="PIRSF" id="PIRSF006483">
    <property type="entry name" value="Membrane_protein_YitT"/>
    <property type="match status" value="1"/>
</dbReference>
<evidence type="ECO:0000256" key="4">
    <source>
        <dbReference type="ARBA" id="ARBA00022989"/>
    </source>
</evidence>
<evidence type="ECO:0000256" key="3">
    <source>
        <dbReference type="ARBA" id="ARBA00022692"/>
    </source>
</evidence>
<reference evidence="8" key="2">
    <citation type="journal article" date="2021" name="PeerJ">
        <title>Extensive microbial diversity within the chicken gut microbiome revealed by metagenomics and culture.</title>
        <authorList>
            <person name="Gilroy R."/>
            <person name="Ravi A."/>
            <person name="Getino M."/>
            <person name="Pursley I."/>
            <person name="Horton D.L."/>
            <person name="Alikhan N.F."/>
            <person name="Baker D."/>
            <person name="Gharbi K."/>
            <person name="Hall N."/>
            <person name="Watson M."/>
            <person name="Adriaenssens E.M."/>
            <person name="Foster-Nyarko E."/>
            <person name="Jarju S."/>
            <person name="Secka A."/>
            <person name="Antonio M."/>
            <person name="Oren A."/>
            <person name="Chaudhuri R.R."/>
            <person name="La Ragione R."/>
            <person name="Hildebrand F."/>
            <person name="Pallen M.J."/>
        </authorList>
    </citation>
    <scope>NUCLEOTIDE SEQUENCE</scope>
    <source>
        <strain evidence="8">CHK187-14744</strain>
    </source>
</reference>
<accession>A0A9D1KWN1</accession>
<dbReference type="EMBL" id="DVLT01000055">
    <property type="protein sequence ID" value="HIU03426.1"/>
    <property type="molecule type" value="Genomic_DNA"/>
</dbReference>
<gene>
    <name evidence="8" type="ORF">IAB63_09275</name>
</gene>
<dbReference type="PANTHER" id="PTHR33545:SF5">
    <property type="entry name" value="UPF0750 MEMBRANE PROTEIN YITT"/>
    <property type="match status" value="1"/>
</dbReference>
<evidence type="ECO:0000313" key="8">
    <source>
        <dbReference type="EMBL" id="HIU03426.1"/>
    </source>
</evidence>
<evidence type="ECO:0000256" key="2">
    <source>
        <dbReference type="ARBA" id="ARBA00022475"/>
    </source>
</evidence>
<keyword evidence="2" id="KW-1003">Cell membrane</keyword>
<evidence type="ECO:0000259" key="7">
    <source>
        <dbReference type="Pfam" id="PF10035"/>
    </source>
</evidence>
<dbReference type="InterPro" id="IPR003740">
    <property type="entry name" value="YitT"/>
</dbReference>
<feature type="transmembrane region" description="Helical" evidence="6">
    <location>
        <begin position="12"/>
        <end position="35"/>
    </location>
</feature>
<keyword evidence="3 6" id="KW-0812">Transmembrane</keyword>
<dbReference type="Gene3D" id="3.30.70.120">
    <property type="match status" value="1"/>
</dbReference>
<evidence type="ECO:0000313" key="9">
    <source>
        <dbReference type="Proteomes" id="UP000824164"/>
    </source>
</evidence>
<dbReference type="InterPro" id="IPR051461">
    <property type="entry name" value="UPF0750_membrane"/>
</dbReference>
<sequence>MDREYIWKKTGVDILWEIGGSFVTAVGIYCFADAAHIAPGGVSGLAIMAGYMWEVPIGLAAFVFNIPLLFLAWRYLGKDFTLRTLRVAVFSMFMLDWVVRPWIPVYTGERFLGSVFGGLLSGAGLGMIFLRGSSTGGTDILSFLIRMKFPHVALGKLIMFTDCIVLALSILVFGNIESALFGLIALFCQGKVIDGMIYGSVQGELFIIISRKARLISQVIFQELDRGATFLKAEGAYTQETQDIILCAARKREYGVLRRIIRETDPDAFVMVSEVREILGEGFVPIADRK</sequence>
<feature type="transmembrane region" description="Helical" evidence="6">
    <location>
        <begin position="111"/>
        <end position="130"/>
    </location>
</feature>
<organism evidence="8 9">
    <name type="scientific">Candidatus Onthocola gallistercoris</name>
    <dbReference type="NCBI Taxonomy" id="2840876"/>
    <lineage>
        <taxon>Bacteria</taxon>
        <taxon>Bacillati</taxon>
        <taxon>Bacillota</taxon>
        <taxon>Bacilli</taxon>
        <taxon>Candidatus Onthocola</taxon>
    </lineage>
</organism>
<dbReference type="Pfam" id="PF10035">
    <property type="entry name" value="DUF2179"/>
    <property type="match status" value="1"/>
</dbReference>
<feature type="transmembrane region" description="Helical" evidence="6">
    <location>
        <begin position="80"/>
        <end position="99"/>
    </location>
</feature>
<dbReference type="Pfam" id="PF02588">
    <property type="entry name" value="YitT_membrane"/>
    <property type="match status" value="1"/>
</dbReference>
<dbReference type="InterPro" id="IPR015867">
    <property type="entry name" value="N-reg_PII/ATP_PRibTrfase_C"/>
</dbReference>
<evidence type="ECO:0000256" key="6">
    <source>
        <dbReference type="SAM" id="Phobius"/>
    </source>
</evidence>